<proteinExistence type="predicted"/>
<keyword evidence="2" id="KW-0472">Membrane</keyword>
<keyword evidence="4" id="KW-1185">Reference proteome</keyword>
<evidence type="ECO:0000313" key="3">
    <source>
        <dbReference type="EMBL" id="KAJ8318127.1"/>
    </source>
</evidence>
<dbReference type="EMBL" id="JARBDR010000214">
    <property type="protein sequence ID" value="KAJ8318127.1"/>
    <property type="molecule type" value="Genomic_DNA"/>
</dbReference>
<feature type="transmembrane region" description="Helical" evidence="2">
    <location>
        <begin position="106"/>
        <end position="126"/>
    </location>
</feature>
<reference evidence="3 4" key="1">
    <citation type="submission" date="2022-12" db="EMBL/GenBank/DDBJ databases">
        <title>Chromosome-level genome of Tegillarca granosa.</title>
        <authorList>
            <person name="Kim J."/>
        </authorList>
    </citation>
    <scope>NUCLEOTIDE SEQUENCE [LARGE SCALE GENOMIC DNA]</scope>
    <source>
        <strain evidence="3">Teg-2019</strain>
        <tissue evidence="3">Adductor muscle</tissue>
    </source>
</reference>
<accession>A0ABQ9FLI0</accession>
<protein>
    <submittedName>
        <fullName evidence="3">Uncharacterized protein</fullName>
    </submittedName>
</protein>
<evidence type="ECO:0000313" key="4">
    <source>
        <dbReference type="Proteomes" id="UP001217089"/>
    </source>
</evidence>
<dbReference type="Proteomes" id="UP001217089">
    <property type="component" value="Unassembled WGS sequence"/>
</dbReference>
<name>A0ABQ9FLI0_TEGGR</name>
<feature type="compositionally biased region" description="Basic and acidic residues" evidence="1">
    <location>
        <begin position="11"/>
        <end position="20"/>
    </location>
</feature>
<organism evidence="3 4">
    <name type="scientific">Tegillarca granosa</name>
    <name type="common">Malaysian cockle</name>
    <name type="synonym">Anadara granosa</name>
    <dbReference type="NCBI Taxonomy" id="220873"/>
    <lineage>
        <taxon>Eukaryota</taxon>
        <taxon>Metazoa</taxon>
        <taxon>Spiralia</taxon>
        <taxon>Lophotrochozoa</taxon>
        <taxon>Mollusca</taxon>
        <taxon>Bivalvia</taxon>
        <taxon>Autobranchia</taxon>
        <taxon>Pteriomorphia</taxon>
        <taxon>Arcoida</taxon>
        <taxon>Arcoidea</taxon>
        <taxon>Arcidae</taxon>
        <taxon>Tegillarca</taxon>
    </lineage>
</organism>
<comment type="caution">
    <text evidence="3">The sequence shown here is derived from an EMBL/GenBank/DDBJ whole genome shotgun (WGS) entry which is preliminary data.</text>
</comment>
<evidence type="ECO:0000256" key="1">
    <source>
        <dbReference type="SAM" id="MobiDB-lite"/>
    </source>
</evidence>
<evidence type="ECO:0000256" key="2">
    <source>
        <dbReference type="SAM" id="Phobius"/>
    </source>
</evidence>
<sequence length="158" mass="18819">MMMNTADDKEDENKNDKQDTDNDWNFLTDNDNNDDSMFKDKIDIDQETPNQDQANLETEWDTDKEKWDFKDFKQSINIPSKPYFRELAVELNTGTKTDTDMRLNIIAFYSWILFMSFLMVACIILVRHKYKYHPNGHKQYTWKTAAEEGKSLMKNVYS</sequence>
<gene>
    <name evidence="3" type="ORF">KUTeg_003218</name>
</gene>
<feature type="region of interest" description="Disordered" evidence="1">
    <location>
        <begin position="1"/>
        <end position="38"/>
    </location>
</feature>
<keyword evidence="2" id="KW-1133">Transmembrane helix</keyword>
<keyword evidence="2" id="KW-0812">Transmembrane</keyword>